<evidence type="ECO:0000313" key="2">
    <source>
        <dbReference type="Proteomes" id="UP000634667"/>
    </source>
</evidence>
<comment type="caution">
    <text evidence="1">The sequence shown here is derived from an EMBL/GenBank/DDBJ whole genome shotgun (WGS) entry which is preliminary data.</text>
</comment>
<accession>A0ABQ2WJT6</accession>
<reference evidence="2" key="1">
    <citation type="journal article" date="2019" name="Int. J. Syst. Evol. Microbiol.">
        <title>The Global Catalogue of Microorganisms (GCM) 10K type strain sequencing project: providing services to taxonomists for standard genome sequencing and annotation.</title>
        <authorList>
            <consortium name="The Broad Institute Genomics Platform"/>
            <consortium name="The Broad Institute Genome Sequencing Center for Infectious Disease"/>
            <person name="Wu L."/>
            <person name="Ma J."/>
        </authorList>
    </citation>
    <scope>NUCLEOTIDE SEQUENCE [LARGE SCALE GENOMIC DNA]</scope>
    <source>
        <strain evidence="2">KCTC 23723</strain>
    </source>
</reference>
<sequence>MKKRLGGLAVLIIVVLLILWRLTSNTPPIPTGNALPQVAPTSQAAQPEVSGAAAPAQLNITENIEAPMAEQFAQIAQAYAEELRYPPYSRPLSAADHHLLTPNEYAVQTIPLEGGASAAIVLTQYRFIYPDEIPTALLLTGIQASEVVLSLFAENTGELLTEIPMEADTEGYQVTVAANTTWQGPLKLAIRFTANGQQQQLHTGIEYQQPTAKIVGVNDGFAEGSDLVIPVQLDVSKAGHYRLRANLFSEQGEPIAHLVATTYLNTGNATLPLRAFKAVLAGHEGPYRLNTFVLERRSGSPGELSLFGSSEQAEYPVEFYGLNQLSDAPWQPDEQELLRLQFLNELAPTKP</sequence>
<dbReference type="Proteomes" id="UP000634667">
    <property type="component" value="Unassembled WGS sequence"/>
</dbReference>
<name>A0ABQ2WJT6_9ALTE</name>
<keyword evidence="2" id="KW-1185">Reference proteome</keyword>
<organism evidence="1 2">
    <name type="scientific">Alishewanella tabrizica</name>
    <dbReference type="NCBI Taxonomy" id="671278"/>
    <lineage>
        <taxon>Bacteria</taxon>
        <taxon>Pseudomonadati</taxon>
        <taxon>Pseudomonadota</taxon>
        <taxon>Gammaproteobacteria</taxon>
        <taxon>Alteromonadales</taxon>
        <taxon>Alteromonadaceae</taxon>
        <taxon>Alishewanella</taxon>
    </lineage>
</organism>
<dbReference type="RefSeq" id="WP_189481919.1">
    <property type="nucleotide sequence ID" value="NZ_BMYR01000005.1"/>
</dbReference>
<gene>
    <name evidence="1" type="ORF">GCM10008111_14000</name>
</gene>
<evidence type="ECO:0000313" key="1">
    <source>
        <dbReference type="EMBL" id="GGW59112.1"/>
    </source>
</evidence>
<proteinExistence type="predicted"/>
<dbReference type="EMBL" id="BMYR01000005">
    <property type="protein sequence ID" value="GGW59112.1"/>
    <property type="molecule type" value="Genomic_DNA"/>
</dbReference>
<protein>
    <submittedName>
        <fullName evidence="1">Uncharacterized protein</fullName>
    </submittedName>
</protein>